<sequence>MAARMLVRLCARSVWRGAAGSRALSGGEPASRLYGHVKEGYSGRPELDMERLSRELEEAERELRERRPGRAPEGELRALLSSWEQLQRVKQDIHSLEEEKIQIANKVKNLTLTHDRQSLHSLPSFQSMRNRGKEIRQQLTAFYQQETALEDSFYLRALKLPNRTHPGTPVGDESNARELEVVGVKPEFDFKVRGHLEIGEDLDIIRQRRLSHVSGHRSYYLRGAGTMLQYALVNFTINKLVKKGFIPMSVPDMFRGAVFEGCGMQPGAHSSQVYSLDPSSHPDLHLAGTSEVGIAGYFMDHAVQLSDLPLRQAGKKLGHVTAEHRLGERTVCSSTCYRAETDTGREPWGLYRVHHFTKVEMFGVTAAESGTESQDLLDEFLQLQKEIFSELGLHFKVLEMPSHELGLPAYRKHDIEAWMPGRGKYGEISSASNCTDYQSRRLNIMYQGPNGELRHAHTINGTACAVPRLIIALLESNQLKDGRVRVPEVLQPYMGTDIIEKPPYIPQKYIGPNQKKSESKMT</sequence>
<dbReference type="OrthoDB" id="10264585at2759"/>
<dbReference type="InterPro" id="IPR045864">
    <property type="entry name" value="aa-tRNA-synth_II/BPL/LPL"/>
</dbReference>
<evidence type="ECO:0000256" key="11">
    <source>
        <dbReference type="PIRSR" id="PIRSR001529-1"/>
    </source>
</evidence>
<dbReference type="InterPro" id="IPR033729">
    <property type="entry name" value="SerRS_core"/>
</dbReference>
<evidence type="ECO:0000256" key="2">
    <source>
        <dbReference type="ARBA" id="ARBA00012840"/>
    </source>
</evidence>
<comment type="catalytic activity">
    <reaction evidence="9">
        <text>tRNA(Sec) + L-serine + ATP = L-seryl-tRNA(Sec) + AMP + diphosphate + H(+)</text>
        <dbReference type="Rhea" id="RHEA:42580"/>
        <dbReference type="Rhea" id="RHEA-COMP:9742"/>
        <dbReference type="Rhea" id="RHEA-COMP:10128"/>
        <dbReference type="ChEBI" id="CHEBI:15378"/>
        <dbReference type="ChEBI" id="CHEBI:30616"/>
        <dbReference type="ChEBI" id="CHEBI:33019"/>
        <dbReference type="ChEBI" id="CHEBI:33384"/>
        <dbReference type="ChEBI" id="CHEBI:78442"/>
        <dbReference type="ChEBI" id="CHEBI:78533"/>
        <dbReference type="ChEBI" id="CHEBI:456215"/>
        <dbReference type="EC" id="6.1.1.11"/>
    </reaction>
</comment>
<feature type="site" description="Important for serine binding" evidence="11">
    <location>
        <position position="462"/>
    </location>
</feature>
<keyword evidence="4" id="KW-0547">Nucleotide-binding</keyword>
<dbReference type="InterPro" id="IPR010978">
    <property type="entry name" value="tRNA-bd_arm"/>
</dbReference>
<dbReference type="EC" id="6.1.1.11" evidence="2"/>
<dbReference type="AlphaFoldDB" id="A0A2G9SJ34"/>
<feature type="binding site" evidence="11">
    <location>
        <position position="289"/>
    </location>
    <ligand>
        <name>L-serine</name>
        <dbReference type="ChEBI" id="CHEBI:33384"/>
    </ligand>
</feature>
<dbReference type="InterPro" id="IPR002317">
    <property type="entry name" value="Ser-tRNA-ligase_type_1"/>
</dbReference>
<dbReference type="CDD" id="cd00770">
    <property type="entry name" value="SerRS_core"/>
    <property type="match status" value="1"/>
</dbReference>
<comment type="similarity">
    <text evidence="1">Belongs to the class-II aminoacyl-tRNA synthetase family. Type-1 seryl-tRNA synthetase subfamily.</text>
</comment>
<dbReference type="Gene3D" id="1.10.287.40">
    <property type="entry name" value="Serine-tRNA synthetase, tRNA binding domain"/>
    <property type="match status" value="1"/>
</dbReference>
<evidence type="ECO:0000256" key="7">
    <source>
        <dbReference type="ARBA" id="ARBA00023146"/>
    </source>
</evidence>
<dbReference type="SUPFAM" id="SSF55681">
    <property type="entry name" value="Class II aaRS and biotin synthetases"/>
    <property type="match status" value="1"/>
</dbReference>
<evidence type="ECO:0000256" key="6">
    <source>
        <dbReference type="ARBA" id="ARBA00022917"/>
    </source>
</evidence>
<dbReference type="InterPro" id="IPR042103">
    <property type="entry name" value="SerRS_1_N_sf"/>
</dbReference>
<evidence type="ECO:0000256" key="10">
    <source>
        <dbReference type="ARBA" id="ARBA00048823"/>
    </source>
</evidence>
<dbReference type="InterPro" id="IPR002314">
    <property type="entry name" value="aa-tRNA-synt_IIb"/>
</dbReference>
<dbReference type="SUPFAM" id="SSF46589">
    <property type="entry name" value="tRNA-binding arm"/>
    <property type="match status" value="1"/>
</dbReference>
<evidence type="ECO:0000256" key="9">
    <source>
        <dbReference type="ARBA" id="ARBA00047929"/>
    </source>
</evidence>
<dbReference type="GO" id="GO:0005524">
    <property type="term" value="F:ATP binding"/>
    <property type="evidence" value="ECO:0007669"/>
    <property type="project" value="UniProtKB-KW"/>
</dbReference>
<feature type="binding site" evidence="11">
    <location>
        <position position="460"/>
    </location>
    <ligand>
        <name>L-serine</name>
        <dbReference type="ChEBI" id="CHEBI:33384"/>
    </ligand>
</feature>
<evidence type="ECO:0000256" key="1">
    <source>
        <dbReference type="ARBA" id="ARBA00010728"/>
    </source>
</evidence>
<evidence type="ECO:0000256" key="4">
    <source>
        <dbReference type="ARBA" id="ARBA00022741"/>
    </source>
</evidence>
<feature type="binding site" evidence="12">
    <location>
        <begin position="338"/>
        <end position="340"/>
    </location>
    <ligand>
        <name>ATP</name>
        <dbReference type="ChEBI" id="CHEBI:30616"/>
    </ligand>
</feature>
<dbReference type="InterPro" id="IPR006195">
    <property type="entry name" value="aa-tRNA-synth_II"/>
</dbReference>
<dbReference type="Pfam" id="PF00587">
    <property type="entry name" value="tRNA-synt_2b"/>
    <property type="match status" value="1"/>
</dbReference>
<evidence type="ECO:0000313" key="16">
    <source>
        <dbReference type="Proteomes" id="UP000228934"/>
    </source>
</evidence>
<keyword evidence="13" id="KW-0175">Coiled coil</keyword>
<reference evidence="16" key="1">
    <citation type="journal article" date="2017" name="Nat. Commun.">
        <title>The North American bullfrog draft genome provides insight into hormonal regulation of long noncoding RNA.</title>
        <authorList>
            <person name="Hammond S.A."/>
            <person name="Warren R.L."/>
            <person name="Vandervalk B.P."/>
            <person name="Kucuk E."/>
            <person name="Khan H."/>
            <person name="Gibb E.A."/>
            <person name="Pandoh P."/>
            <person name="Kirk H."/>
            <person name="Zhao Y."/>
            <person name="Jones M."/>
            <person name="Mungall A.J."/>
            <person name="Coope R."/>
            <person name="Pleasance S."/>
            <person name="Moore R.A."/>
            <person name="Holt R.A."/>
            <person name="Round J.M."/>
            <person name="Ohora S."/>
            <person name="Walle B.V."/>
            <person name="Veldhoen N."/>
            <person name="Helbing C.C."/>
            <person name="Birol I."/>
        </authorList>
    </citation>
    <scope>NUCLEOTIDE SEQUENCE [LARGE SCALE GENOMIC DNA]</scope>
</reference>
<feature type="binding site" evidence="11">
    <location>
        <position position="338"/>
    </location>
    <ligand>
        <name>L-serine</name>
        <dbReference type="ChEBI" id="CHEBI:33384"/>
    </ligand>
</feature>
<organism evidence="15 16">
    <name type="scientific">Aquarana catesbeiana</name>
    <name type="common">American bullfrog</name>
    <name type="synonym">Rana catesbeiana</name>
    <dbReference type="NCBI Taxonomy" id="8400"/>
    <lineage>
        <taxon>Eukaryota</taxon>
        <taxon>Metazoa</taxon>
        <taxon>Chordata</taxon>
        <taxon>Craniata</taxon>
        <taxon>Vertebrata</taxon>
        <taxon>Euteleostomi</taxon>
        <taxon>Amphibia</taxon>
        <taxon>Batrachia</taxon>
        <taxon>Anura</taxon>
        <taxon>Neobatrachia</taxon>
        <taxon>Ranoidea</taxon>
        <taxon>Ranidae</taxon>
        <taxon>Aquarana</taxon>
    </lineage>
</organism>
<evidence type="ECO:0000256" key="5">
    <source>
        <dbReference type="ARBA" id="ARBA00022840"/>
    </source>
</evidence>
<dbReference type="PROSITE" id="PS50862">
    <property type="entry name" value="AA_TRNA_LIGASE_II"/>
    <property type="match status" value="1"/>
</dbReference>
<dbReference type="PANTHER" id="PTHR11778">
    <property type="entry name" value="SERYL-TRNA SYNTHETASE"/>
    <property type="match status" value="1"/>
</dbReference>
<feature type="coiled-coil region" evidence="13">
    <location>
        <begin position="86"/>
        <end position="113"/>
    </location>
</feature>
<dbReference type="PRINTS" id="PR00981">
    <property type="entry name" value="TRNASYNTHSER"/>
</dbReference>
<keyword evidence="7" id="KW-0030">Aminoacyl-tRNA synthetase</keyword>
<protein>
    <recommendedName>
        <fullName evidence="2">serine--tRNA ligase</fullName>
        <ecNumber evidence="2">6.1.1.11</ecNumber>
    </recommendedName>
    <alternativeName>
        <fullName evidence="8">Seryl-tRNA synthetase</fullName>
    </alternativeName>
</protein>
<dbReference type="GO" id="GO:0004828">
    <property type="term" value="F:serine-tRNA ligase activity"/>
    <property type="evidence" value="ECO:0007669"/>
    <property type="project" value="UniProtKB-EC"/>
</dbReference>
<dbReference type="EMBL" id="KV924333">
    <property type="protein sequence ID" value="PIO40189.1"/>
    <property type="molecule type" value="Genomic_DNA"/>
</dbReference>
<accession>A0A2G9SJ34</accession>
<evidence type="ECO:0000256" key="8">
    <source>
        <dbReference type="ARBA" id="ARBA00031113"/>
    </source>
</evidence>
<comment type="catalytic activity">
    <reaction evidence="10">
        <text>tRNA(Ser) + L-serine + ATP = L-seryl-tRNA(Ser) + AMP + diphosphate + H(+)</text>
        <dbReference type="Rhea" id="RHEA:12292"/>
        <dbReference type="Rhea" id="RHEA-COMP:9669"/>
        <dbReference type="Rhea" id="RHEA-COMP:9703"/>
        <dbReference type="ChEBI" id="CHEBI:15378"/>
        <dbReference type="ChEBI" id="CHEBI:30616"/>
        <dbReference type="ChEBI" id="CHEBI:33019"/>
        <dbReference type="ChEBI" id="CHEBI:33384"/>
        <dbReference type="ChEBI" id="CHEBI:78442"/>
        <dbReference type="ChEBI" id="CHEBI:78533"/>
        <dbReference type="ChEBI" id="CHEBI:456215"/>
        <dbReference type="EC" id="6.1.1.11"/>
    </reaction>
</comment>
<dbReference type="Proteomes" id="UP000228934">
    <property type="component" value="Unassembled WGS sequence"/>
</dbReference>
<name>A0A2G9SJ34_AQUCT</name>
<feature type="binding site" evidence="12">
    <location>
        <begin position="427"/>
        <end position="430"/>
    </location>
    <ligand>
        <name>ATP</name>
        <dbReference type="ChEBI" id="CHEBI:30616"/>
    </ligand>
</feature>
<evidence type="ECO:0000256" key="12">
    <source>
        <dbReference type="PIRSR" id="PIRSR001529-2"/>
    </source>
</evidence>
<dbReference type="GO" id="GO:0006434">
    <property type="term" value="P:seryl-tRNA aminoacylation"/>
    <property type="evidence" value="ECO:0007669"/>
    <property type="project" value="InterPro"/>
</dbReference>
<keyword evidence="16" id="KW-1185">Reference proteome</keyword>
<keyword evidence="6" id="KW-0648">Protein biosynthesis</keyword>
<evidence type="ECO:0000259" key="14">
    <source>
        <dbReference type="PROSITE" id="PS50862"/>
    </source>
</evidence>
<feature type="binding site" evidence="12">
    <location>
        <begin position="353"/>
        <end position="356"/>
    </location>
    <ligand>
        <name>ATP</name>
        <dbReference type="ChEBI" id="CHEBI:30616"/>
    </ligand>
</feature>
<evidence type="ECO:0000256" key="13">
    <source>
        <dbReference type="SAM" id="Coils"/>
    </source>
</evidence>
<feature type="binding site" evidence="11">
    <location>
        <position position="360"/>
    </location>
    <ligand>
        <name>L-serine</name>
        <dbReference type="ChEBI" id="CHEBI:33384"/>
    </ligand>
</feature>
<dbReference type="FunFam" id="3.30.930.10:FF:000047">
    <property type="entry name" value="serine--tRNA ligase, mitochondrial isoform X2"/>
    <property type="match status" value="1"/>
</dbReference>
<gene>
    <name evidence="15" type="ORF">AB205_0072550</name>
</gene>
<dbReference type="Gene3D" id="3.30.930.10">
    <property type="entry name" value="Bira Bifunctional Protein, Domain 2"/>
    <property type="match status" value="1"/>
</dbReference>
<proteinExistence type="inferred from homology"/>
<feature type="domain" description="Aminoacyl-transfer RNA synthetases class-II family profile" evidence="14">
    <location>
        <begin position="189"/>
        <end position="487"/>
    </location>
</feature>
<dbReference type="PIRSF" id="PIRSF001529">
    <property type="entry name" value="Ser-tRNA-synth_IIa"/>
    <property type="match status" value="1"/>
</dbReference>
<keyword evidence="5 12" id="KW-0067">ATP-binding</keyword>
<evidence type="ECO:0000256" key="3">
    <source>
        <dbReference type="ARBA" id="ARBA00022598"/>
    </source>
</evidence>
<keyword evidence="3" id="KW-0436">Ligase</keyword>
<evidence type="ECO:0000313" key="15">
    <source>
        <dbReference type="EMBL" id="PIO40189.1"/>
    </source>
</evidence>